<keyword evidence="1" id="KW-0269">Exonuclease</keyword>
<keyword evidence="1" id="KW-0378">Hydrolase</keyword>
<accession>A0A6G0ZLT5</accession>
<evidence type="ECO:0000313" key="1">
    <source>
        <dbReference type="EMBL" id="KAF0772378.1"/>
    </source>
</evidence>
<organism evidence="1 2">
    <name type="scientific">Aphis craccivora</name>
    <name type="common">Cowpea aphid</name>
    <dbReference type="NCBI Taxonomy" id="307492"/>
    <lineage>
        <taxon>Eukaryota</taxon>
        <taxon>Metazoa</taxon>
        <taxon>Ecdysozoa</taxon>
        <taxon>Arthropoda</taxon>
        <taxon>Hexapoda</taxon>
        <taxon>Insecta</taxon>
        <taxon>Pterygota</taxon>
        <taxon>Neoptera</taxon>
        <taxon>Paraneoptera</taxon>
        <taxon>Hemiptera</taxon>
        <taxon>Sternorrhyncha</taxon>
        <taxon>Aphidomorpha</taxon>
        <taxon>Aphidoidea</taxon>
        <taxon>Aphididae</taxon>
        <taxon>Aphidini</taxon>
        <taxon>Aphis</taxon>
        <taxon>Aphis</taxon>
    </lineage>
</organism>
<dbReference type="Proteomes" id="UP000478052">
    <property type="component" value="Unassembled WGS sequence"/>
</dbReference>
<keyword evidence="2" id="KW-1185">Reference proteome</keyword>
<dbReference type="EMBL" id="VUJU01000182">
    <property type="protein sequence ID" value="KAF0772378.1"/>
    <property type="molecule type" value="Genomic_DNA"/>
</dbReference>
<sequence length="166" mass="19724">MIICYQLHCLHYYKHFLITLKYLVTYRVSSYNSYLSNKRLGESNLWKATKRLLIQDINTIPVHLRTDAKFVISYLEKCVVFSNMYNNMYNTFSTNLHICNPSNDLREIVDHIKTSSKYFHTSLLNSSDSLHYNFHVHPPQRRLKRGRPHDLLLRLGVTITNILYNI</sequence>
<gene>
    <name evidence="1" type="ORF">FWK35_00002459</name>
</gene>
<reference evidence="1 2" key="1">
    <citation type="submission" date="2019-08" db="EMBL/GenBank/DDBJ databases">
        <title>Whole genome of Aphis craccivora.</title>
        <authorList>
            <person name="Voronova N.V."/>
            <person name="Shulinski R.S."/>
            <person name="Bandarenka Y.V."/>
            <person name="Zhorov D.G."/>
            <person name="Warner D."/>
        </authorList>
    </citation>
    <scope>NUCLEOTIDE SEQUENCE [LARGE SCALE GENOMIC DNA]</scope>
    <source>
        <strain evidence="1">180601</strain>
        <tissue evidence="1">Whole Body</tissue>
    </source>
</reference>
<protein>
    <submittedName>
        <fullName evidence="1">Endo/exonuclease/phosphatase domain-containing protein</fullName>
    </submittedName>
</protein>
<evidence type="ECO:0000313" key="2">
    <source>
        <dbReference type="Proteomes" id="UP000478052"/>
    </source>
</evidence>
<proteinExistence type="predicted"/>
<name>A0A6G0ZLT5_APHCR</name>
<comment type="caution">
    <text evidence="1">The sequence shown here is derived from an EMBL/GenBank/DDBJ whole genome shotgun (WGS) entry which is preliminary data.</text>
</comment>
<dbReference type="AlphaFoldDB" id="A0A6G0ZLT5"/>
<dbReference type="GO" id="GO:0004527">
    <property type="term" value="F:exonuclease activity"/>
    <property type="evidence" value="ECO:0007669"/>
    <property type="project" value="UniProtKB-KW"/>
</dbReference>
<keyword evidence="1" id="KW-0540">Nuclease</keyword>